<dbReference type="InterPro" id="IPR057727">
    <property type="entry name" value="WCX_dom"/>
</dbReference>
<sequence>MRSNGKEAFFVNGQKRILMIFLQLLRGRKITKRELMATFDKKESTIQRDMAIIDEVLLEEIEGKTMRETVFVARDGKGNYQLKDYGNLFDLEKFSDEELLVLLKILYGSRVFNAHELKQMHEKLLSMAQQPEILQNFLRNEEFYYEGVAKNNLLDQIQLIWEAIQENRLVEFTYTKNGVTKTLKRLPEAIHFSDMYFYMISDNHYGKDNANLTEMNKFRINNMENLQKLAEYLPHKAYKERYEGGVLRNQTGKFSYFGQPITMVVEFYFDPVYVLDRFPNSKIIRQEDNVYTIEMQVNDGYGMKMWLLSQGDMIKVLSPASMRDYTVNEMIGALESYGFEVYKDGEQKHVQDLDSN</sequence>
<organism evidence="2 3">
    <name type="scientific">Enterococcus canintestini</name>
    <dbReference type="NCBI Taxonomy" id="317010"/>
    <lineage>
        <taxon>Bacteria</taxon>
        <taxon>Bacillati</taxon>
        <taxon>Bacillota</taxon>
        <taxon>Bacilli</taxon>
        <taxon>Lactobacillales</taxon>
        <taxon>Enterococcaceae</taxon>
        <taxon>Enterococcus</taxon>
    </lineage>
</organism>
<dbReference type="STRING" id="317010.RU96_GL001541"/>
<dbReference type="EMBL" id="JXKG01000003">
    <property type="protein sequence ID" value="OJG16044.1"/>
    <property type="molecule type" value="Genomic_DNA"/>
</dbReference>
<comment type="caution">
    <text evidence="2">The sequence shown here is derived from an EMBL/GenBank/DDBJ whole genome shotgun (WGS) entry which is preliminary data.</text>
</comment>
<evidence type="ECO:0000313" key="2">
    <source>
        <dbReference type="EMBL" id="OJG16044.1"/>
    </source>
</evidence>
<evidence type="ECO:0000259" key="1">
    <source>
        <dbReference type="Pfam" id="PF25583"/>
    </source>
</evidence>
<dbReference type="InterPro" id="IPR051534">
    <property type="entry name" value="CBASS_pafABC_assoc_protein"/>
</dbReference>
<reference evidence="2 3" key="1">
    <citation type="submission" date="2014-12" db="EMBL/GenBank/DDBJ databases">
        <title>Draft genome sequences of 29 type strains of Enterococci.</title>
        <authorList>
            <person name="Zhong Z."/>
            <person name="Sun Z."/>
            <person name="Liu W."/>
            <person name="Zhang W."/>
            <person name="Zhang H."/>
        </authorList>
    </citation>
    <scope>NUCLEOTIDE SEQUENCE [LARGE SCALE GENOMIC DNA]</scope>
    <source>
        <strain evidence="2 3">DSM 21207</strain>
    </source>
</reference>
<dbReference type="Proteomes" id="UP000182835">
    <property type="component" value="Unassembled WGS sequence"/>
</dbReference>
<dbReference type="PANTHER" id="PTHR34580">
    <property type="match status" value="1"/>
</dbReference>
<evidence type="ECO:0000313" key="3">
    <source>
        <dbReference type="Proteomes" id="UP000182835"/>
    </source>
</evidence>
<name>A0A1L8R8H5_9ENTE</name>
<gene>
    <name evidence="2" type="ORF">RU96_GL001541</name>
</gene>
<accession>A0A1L8R8H5</accession>
<dbReference type="PANTHER" id="PTHR34580:SF1">
    <property type="entry name" value="PROTEIN PAFC"/>
    <property type="match status" value="1"/>
</dbReference>
<protein>
    <recommendedName>
        <fullName evidence="1">WCX domain-containing protein</fullName>
    </recommendedName>
</protein>
<proteinExistence type="predicted"/>
<dbReference type="Pfam" id="PF25583">
    <property type="entry name" value="WCX"/>
    <property type="match status" value="1"/>
</dbReference>
<dbReference type="AlphaFoldDB" id="A0A1L8R8H5"/>
<feature type="domain" description="WCX" evidence="1">
    <location>
        <begin position="273"/>
        <end position="325"/>
    </location>
</feature>